<dbReference type="EMBL" id="JAPZBR010000008">
    <property type="protein sequence ID" value="KAJ5341157.1"/>
    <property type="molecule type" value="Genomic_DNA"/>
</dbReference>
<reference evidence="1" key="1">
    <citation type="submission" date="2022-12" db="EMBL/GenBank/DDBJ databases">
        <authorList>
            <person name="Petersen C."/>
        </authorList>
    </citation>
    <scope>NUCLEOTIDE SEQUENCE</scope>
    <source>
        <strain evidence="1">IBT 35675</strain>
    </source>
</reference>
<keyword evidence="1" id="KW-0378">Hydrolase</keyword>
<sequence length="251" mass="28587">MRDTERKLLVDEFNDPKSNLSVMIITYDIGSVGLNLHKACNMAVPAAPGNSWSQEAQAYGRCLRDGSADKDYKSIEIALNDTDHDEEKEKKDSTLDLSANLGNTSSRATRQIELDHAALESKFAWDQLSSVPKYDAHNRLELKLLKFPPRKVWCSADLHDPQHPEWFVVGMRLMYQQLRRDRMLNLAQSIHIRSSDISNAQKEQIDKIIQCPMDLDASAKATHVFKVWEREGLGQKGTELGTYGCQFQIYF</sequence>
<name>A0A9W9QN50_PENBR</name>
<dbReference type="SUPFAM" id="SSF52540">
    <property type="entry name" value="P-loop containing nucleoside triphosphate hydrolases"/>
    <property type="match status" value="1"/>
</dbReference>
<keyword evidence="1" id="KW-0067">ATP-binding</keyword>
<dbReference type="Gene3D" id="3.40.50.300">
    <property type="entry name" value="P-loop containing nucleotide triphosphate hydrolases"/>
    <property type="match status" value="1"/>
</dbReference>
<evidence type="ECO:0000313" key="2">
    <source>
        <dbReference type="Proteomes" id="UP001148299"/>
    </source>
</evidence>
<dbReference type="AlphaFoldDB" id="A0A9W9QN50"/>
<accession>A0A9W9QN50</accession>
<evidence type="ECO:0000313" key="1">
    <source>
        <dbReference type="EMBL" id="KAJ5341157.1"/>
    </source>
</evidence>
<keyword evidence="1" id="KW-0347">Helicase</keyword>
<comment type="caution">
    <text evidence="1">The sequence shown here is derived from an EMBL/GenBank/DDBJ whole genome shotgun (WGS) entry which is preliminary data.</text>
</comment>
<keyword evidence="2" id="KW-1185">Reference proteome</keyword>
<dbReference type="InterPro" id="IPR027417">
    <property type="entry name" value="P-loop_NTPase"/>
</dbReference>
<protein>
    <submittedName>
        <fullName evidence="1">Helicase C-terminal</fullName>
    </submittedName>
</protein>
<reference evidence="1" key="2">
    <citation type="journal article" date="2023" name="IMA Fungus">
        <title>Comparative genomic study of the Penicillium genus elucidates a diverse pangenome and 15 lateral gene transfer events.</title>
        <authorList>
            <person name="Petersen C."/>
            <person name="Sorensen T."/>
            <person name="Nielsen M.R."/>
            <person name="Sondergaard T.E."/>
            <person name="Sorensen J.L."/>
            <person name="Fitzpatrick D.A."/>
            <person name="Frisvad J.C."/>
            <person name="Nielsen K.L."/>
        </authorList>
    </citation>
    <scope>NUCLEOTIDE SEQUENCE</scope>
    <source>
        <strain evidence="1">IBT 35675</strain>
    </source>
</reference>
<proteinExistence type="predicted"/>
<keyword evidence="1" id="KW-0547">Nucleotide-binding</keyword>
<gene>
    <name evidence="1" type="ORF">N7541_010281</name>
</gene>
<dbReference type="GO" id="GO:0004386">
    <property type="term" value="F:helicase activity"/>
    <property type="evidence" value="ECO:0007669"/>
    <property type="project" value="UniProtKB-KW"/>
</dbReference>
<organism evidence="1 2">
    <name type="scientific">Penicillium brevicompactum</name>
    <dbReference type="NCBI Taxonomy" id="5074"/>
    <lineage>
        <taxon>Eukaryota</taxon>
        <taxon>Fungi</taxon>
        <taxon>Dikarya</taxon>
        <taxon>Ascomycota</taxon>
        <taxon>Pezizomycotina</taxon>
        <taxon>Eurotiomycetes</taxon>
        <taxon>Eurotiomycetidae</taxon>
        <taxon>Eurotiales</taxon>
        <taxon>Aspergillaceae</taxon>
        <taxon>Penicillium</taxon>
    </lineage>
</organism>
<dbReference type="Proteomes" id="UP001148299">
    <property type="component" value="Unassembled WGS sequence"/>
</dbReference>